<evidence type="ECO:0000313" key="5">
    <source>
        <dbReference type="Proteomes" id="UP000179769"/>
    </source>
</evidence>
<dbReference type="OrthoDB" id="9767864at2"/>
<dbReference type="InterPro" id="IPR052042">
    <property type="entry name" value="Tail_sheath_structural"/>
</dbReference>
<dbReference type="Gene3D" id="3.40.50.11780">
    <property type="match status" value="2"/>
</dbReference>
<evidence type="ECO:0000313" key="4">
    <source>
        <dbReference type="EMBL" id="OHV25733.1"/>
    </source>
</evidence>
<evidence type="ECO:0000259" key="2">
    <source>
        <dbReference type="Pfam" id="PF04984"/>
    </source>
</evidence>
<comment type="caution">
    <text evidence="4">The sequence shown here is derived from an EMBL/GenBank/DDBJ whole genome shotgun (WGS) entry which is preliminary data.</text>
</comment>
<dbReference type="Proteomes" id="UP000179769">
    <property type="component" value="Unassembled WGS sequence"/>
</dbReference>
<dbReference type="InterPro" id="IPR020287">
    <property type="entry name" value="Tail_sheath_C"/>
</dbReference>
<gene>
    <name evidence="4" type="ORF">BBK14_21615</name>
</gene>
<dbReference type="PANTHER" id="PTHR35861">
    <property type="match status" value="1"/>
</dbReference>
<comment type="similarity">
    <text evidence="1">Belongs to the myoviridae tail sheath protein family.</text>
</comment>
<dbReference type="Pfam" id="PF17482">
    <property type="entry name" value="Phage_sheath_1C"/>
    <property type="match status" value="1"/>
</dbReference>
<dbReference type="AlphaFoldDB" id="A0A1S1PSI5"/>
<accession>A0A1S1PSI5</accession>
<evidence type="ECO:0000256" key="1">
    <source>
        <dbReference type="ARBA" id="ARBA00008005"/>
    </source>
</evidence>
<feature type="domain" description="Tail sheath protein C-terminal" evidence="3">
    <location>
        <begin position="409"/>
        <end position="515"/>
    </location>
</feature>
<reference evidence="5" key="1">
    <citation type="submission" date="2016-07" db="EMBL/GenBank/DDBJ databases">
        <title>Frankia sp. NRRL B-16219 Genome sequencing.</title>
        <authorList>
            <person name="Ghodhbane-Gtari F."/>
            <person name="Swanson E."/>
            <person name="Gueddou A."/>
            <person name="Louati M."/>
            <person name="Nouioui I."/>
            <person name="Hezbri K."/>
            <person name="Abebe-Akele F."/>
            <person name="Simpson S."/>
            <person name="Morris K."/>
            <person name="Thomas K."/>
            <person name="Gtari M."/>
            <person name="Tisa L.S."/>
        </authorList>
    </citation>
    <scope>NUCLEOTIDE SEQUENCE [LARGE SCALE GENOMIC DNA]</scope>
    <source>
        <strain evidence="5">NRRL B-16219</strain>
    </source>
</reference>
<evidence type="ECO:0000259" key="3">
    <source>
        <dbReference type="Pfam" id="PF17482"/>
    </source>
</evidence>
<dbReference type="RefSeq" id="WP_071065190.1">
    <property type="nucleotide sequence ID" value="NZ_MAXA01000228.1"/>
</dbReference>
<dbReference type="Pfam" id="PF04984">
    <property type="entry name" value="Phage_sheath_1"/>
    <property type="match status" value="1"/>
</dbReference>
<sequence>MPNYRSPGVYVEEVEAGSRPIEGVGTAVAAFVGFTARGPRNDAVRIANWGQYVQVFGDFVPGAYLPLAVFQYFNNGGGACYVVSVGSGGDGATAGPVAELTSATRPGVGVYQVEAIDPGARGGLAVEIAPIERAGGEAANGGDGDGAAADVGRAFTVIVMQDGRQVETFENLTARRGKRNVATVINEQSQLVRVTELDGVTALDRAPSPGTVALRAPAPAPAPRASAEDFIGDVSARTGVWGLAACDDVTMVLAPDLMFCYQQGQVGLDTVQAVQQAMIDHCENMGDRMAILDPPPGLNAQQIKDWVKEKARYDSKYATLYWPWVSVFDPVEGGRRFIPPSGPVAGIWGRSDDSRGVHKAPANEVVRGALDLEINITRSEHDALNPEGINVIRAFPGRGIRVWGARTLSSDPAWRYVNVRRLFNYLEASILNGTQWAVFEPNDLDLWQRLRRTVSAFLLGMWRDGALFGITPDQAFYVKCDEETNPPGVVDAGQVIIEIGVAPVKPAEFVVFRIAQITAGAE</sequence>
<dbReference type="EMBL" id="MAXA01000228">
    <property type="protein sequence ID" value="OHV25733.1"/>
    <property type="molecule type" value="Genomic_DNA"/>
</dbReference>
<protein>
    <submittedName>
        <fullName evidence="4">Phage tail protein</fullName>
    </submittedName>
</protein>
<dbReference type="PANTHER" id="PTHR35861:SF1">
    <property type="entry name" value="PHAGE TAIL SHEATH PROTEIN"/>
    <property type="match status" value="1"/>
</dbReference>
<proteinExistence type="inferred from homology"/>
<organism evidence="4 5">
    <name type="scientific">Parafrankia soli</name>
    <dbReference type="NCBI Taxonomy" id="2599596"/>
    <lineage>
        <taxon>Bacteria</taxon>
        <taxon>Bacillati</taxon>
        <taxon>Actinomycetota</taxon>
        <taxon>Actinomycetes</taxon>
        <taxon>Frankiales</taxon>
        <taxon>Frankiaceae</taxon>
        <taxon>Parafrankia</taxon>
    </lineage>
</organism>
<keyword evidence="5" id="KW-1185">Reference proteome</keyword>
<dbReference type="InterPro" id="IPR035089">
    <property type="entry name" value="Phage_sheath_subtilisin"/>
</dbReference>
<name>A0A1S1PSI5_9ACTN</name>
<feature type="domain" description="Tail sheath protein subtilisin-like" evidence="2">
    <location>
        <begin position="272"/>
        <end position="408"/>
    </location>
</feature>